<accession>A0AAD6X4A8</accession>
<name>A0AAD6X4A8_9AGAR</name>
<protein>
    <submittedName>
        <fullName evidence="1">Uncharacterized protein</fullName>
    </submittedName>
</protein>
<proteinExistence type="predicted"/>
<keyword evidence="2" id="KW-1185">Reference proteome</keyword>
<evidence type="ECO:0000313" key="2">
    <source>
        <dbReference type="Proteomes" id="UP001218188"/>
    </source>
</evidence>
<evidence type="ECO:0000313" key="1">
    <source>
        <dbReference type="EMBL" id="KAJ7034341.1"/>
    </source>
</evidence>
<comment type="caution">
    <text evidence="1">The sequence shown here is derived from an EMBL/GenBank/DDBJ whole genome shotgun (WGS) entry which is preliminary data.</text>
</comment>
<dbReference type="Proteomes" id="UP001218188">
    <property type="component" value="Unassembled WGS sequence"/>
</dbReference>
<gene>
    <name evidence="1" type="ORF">C8F04DRAFT_1349643</name>
</gene>
<organism evidence="1 2">
    <name type="scientific">Mycena alexandri</name>
    <dbReference type="NCBI Taxonomy" id="1745969"/>
    <lineage>
        <taxon>Eukaryota</taxon>
        <taxon>Fungi</taxon>
        <taxon>Dikarya</taxon>
        <taxon>Basidiomycota</taxon>
        <taxon>Agaricomycotina</taxon>
        <taxon>Agaricomycetes</taxon>
        <taxon>Agaricomycetidae</taxon>
        <taxon>Agaricales</taxon>
        <taxon>Marasmiineae</taxon>
        <taxon>Mycenaceae</taxon>
        <taxon>Mycena</taxon>
    </lineage>
</organism>
<dbReference type="EMBL" id="JARJCM010000058">
    <property type="protein sequence ID" value="KAJ7034341.1"/>
    <property type="molecule type" value="Genomic_DNA"/>
</dbReference>
<reference evidence="1" key="1">
    <citation type="submission" date="2023-03" db="EMBL/GenBank/DDBJ databases">
        <title>Massive genome expansion in bonnet fungi (Mycena s.s.) driven by repeated elements and novel gene families across ecological guilds.</title>
        <authorList>
            <consortium name="Lawrence Berkeley National Laboratory"/>
            <person name="Harder C.B."/>
            <person name="Miyauchi S."/>
            <person name="Viragh M."/>
            <person name="Kuo A."/>
            <person name="Thoen E."/>
            <person name="Andreopoulos B."/>
            <person name="Lu D."/>
            <person name="Skrede I."/>
            <person name="Drula E."/>
            <person name="Henrissat B."/>
            <person name="Morin E."/>
            <person name="Kohler A."/>
            <person name="Barry K."/>
            <person name="LaButti K."/>
            <person name="Morin E."/>
            <person name="Salamov A."/>
            <person name="Lipzen A."/>
            <person name="Mereny Z."/>
            <person name="Hegedus B."/>
            <person name="Baldrian P."/>
            <person name="Stursova M."/>
            <person name="Weitz H."/>
            <person name="Taylor A."/>
            <person name="Grigoriev I.V."/>
            <person name="Nagy L.G."/>
            <person name="Martin F."/>
            <person name="Kauserud H."/>
        </authorList>
    </citation>
    <scope>NUCLEOTIDE SEQUENCE</scope>
    <source>
        <strain evidence="1">CBHHK200</strain>
    </source>
</reference>
<sequence length="660" mass="74844">MNTHFLPAEDVFEQENTTRVDGTSQEAFIDEFEAQTWALSSTTFKSRSKRSKPLDDAAPTLNKASMQQLHSNTRTLWHHIEGSSHKVQVRRTSDGSIHLPADRNASPFQTPVKRKTYQDRPSVSIDALLFGGSSALQTTTGEYFSPSDTDPSVTPDVIVTLRVEPRKRERRQVRSVHLDTLLACLIQDLQSGHTPNREAMHLYLQLPPYLPLRGDNIHHGWNTEIDSTAQLIQRIKDFYVETPYTIYFHYLTMSATLESSPPYRWQNTLDSIALDPAAPFSVFQQPLKWAFFQTVHYIQLAQSDHWKDIIVQRLCSFWRPKEPTDIPDLIIKYLNVKSTGSSYTEFLNTGNFKHHLWFCFPITLGSTTPGYRMASVMSAIWCLALEEDNFLDQPVPNFWPALYQPTLAAVEAIAESELLNTRASVCAMIRWKLLQCLPFRGDIKVYPFKNSMLPTETAICVPPEFLDTEFPLDCGQWAFNTFELETVLNNRILEAGIAVITEFLLVFHPDFIPYEPEKTLMSICSNICPPRSAIHKSHQTQFANGLRRVVDSEHPEIIAELLEVIMTSGVFYAYFRAGLPQVSTVEPAFSFNGDAWLQDSAGWGARVDPSDFTRSRSFAPRCVIYGAGLANFSSDTARKCSSIPSLCIRNYPECTLCVHS</sequence>
<dbReference type="AlphaFoldDB" id="A0AAD6X4A8"/>